<organism evidence="1 2">
    <name type="scientific">Halocaridina rubra</name>
    <name type="common">Hawaiian red shrimp</name>
    <dbReference type="NCBI Taxonomy" id="373956"/>
    <lineage>
        <taxon>Eukaryota</taxon>
        <taxon>Metazoa</taxon>
        <taxon>Ecdysozoa</taxon>
        <taxon>Arthropoda</taxon>
        <taxon>Crustacea</taxon>
        <taxon>Multicrustacea</taxon>
        <taxon>Malacostraca</taxon>
        <taxon>Eumalacostraca</taxon>
        <taxon>Eucarida</taxon>
        <taxon>Decapoda</taxon>
        <taxon>Pleocyemata</taxon>
        <taxon>Caridea</taxon>
        <taxon>Atyoidea</taxon>
        <taxon>Atyidae</taxon>
        <taxon>Halocaridina</taxon>
    </lineage>
</organism>
<evidence type="ECO:0000313" key="1">
    <source>
        <dbReference type="EMBL" id="KAK7074625.1"/>
    </source>
</evidence>
<sequence length="177" mass="20349">MKETMILPEGTRASFCNNLCAAEQPVSIEGTQTLQCSDEKKIPDAAWIKKQYCDTYAYCDQNGRYKGRKSLCRNFYECYKTIDGIWESELRNCREQSLFSFEELKCVPEPKGKHYDTLSSALTSVHNFLKSSDSLQVHTPKVLYLGQCLFSFEELKCVPKSKGKLYDSTISSFEYFT</sequence>
<dbReference type="EMBL" id="JAXCGZ010011513">
    <property type="protein sequence ID" value="KAK7074625.1"/>
    <property type="molecule type" value="Genomic_DNA"/>
</dbReference>
<evidence type="ECO:0008006" key="3">
    <source>
        <dbReference type="Google" id="ProtNLM"/>
    </source>
</evidence>
<accession>A0AAN8WYE8</accession>
<evidence type="ECO:0000313" key="2">
    <source>
        <dbReference type="Proteomes" id="UP001381693"/>
    </source>
</evidence>
<dbReference type="Proteomes" id="UP001381693">
    <property type="component" value="Unassembled WGS sequence"/>
</dbReference>
<gene>
    <name evidence="1" type="ORF">SK128_016604</name>
</gene>
<protein>
    <recommendedName>
        <fullName evidence="3">Chitin-binding type-2 domain-containing protein</fullName>
    </recommendedName>
</protein>
<comment type="caution">
    <text evidence="1">The sequence shown here is derived from an EMBL/GenBank/DDBJ whole genome shotgun (WGS) entry which is preliminary data.</text>
</comment>
<proteinExistence type="predicted"/>
<keyword evidence="2" id="KW-1185">Reference proteome</keyword>
<reference evidence="1 2" key="1">
    <citation type="submission" date="2023-11" db="EMBL/GenBank/DDBJ databases">
        <title>Halocaridina rubra genome assembly.</title>
        <authorList>
            <person name="Smith C."/>
        </authorList>
    </citation>
    <scope>NUCLEOTIDE SEQUENCE [LARGE SCALE GENOMIC DNA]</scope>
    <source>
        <strain evidence="1">EP-1</strain>
        <tissue evidence="1">Whole</tissue>
    </source>
</reference>
<name>A0AAN8WYE8_HALRR</name>
<dbReference type="AlphaFoldDB" id="A0AAN8WYE8"/>